<comment type="caution">
    <text evidence="3">The sequence shown here is derived from an EMBL/GenBank/DDBJ whole genome shotgun (WGS) entry which is preliminary data.</text>
</comment>
<organism evidence="3 4">
    <name type="scientific">Marchantia polymorpha subsp. ruderalis</name>
    <dbReference type="NCBI Taxonomy" id="1480154"/>
    <lineage>
        <taxon>Eukaryota</taxon>
        <taxon>Viridiplantae</taxon>
        <taxon>Streptophyta</taxon>
        <taxon>Embryophyta</taxon>
        <taxon>Marchantiophyta</taxon>
        <taxon>Marchantiopsida</taxon>
        <taxon>Marchantiidae</taxon>
        <taxon>Marchantiales</taxon>
        <taxon>Marchantiaceae</taxon>
        <taxon>Marchantia</taxon>
    </lineage>
</organism>
<evidence type="ECO:0000256" key="1">
    <source>
        <dbReference type="SAM" id="Coils"/>
    </source>
</evidence>
<evidence type="ECO:0000256" key="2">
    <source>
        <dbReference type="SAM" id="MobiDB-lite"/>
    </source>
</evidence>
<sequence length="218" mass="24765">MEIEVKPSEESMATVSLSLSPSERMQPMEREEVPQLKTSKELAKELTLSEEILEQVVPQVGGTVVDSPEVSSPPPPEKESLIEKKDLCASSERNCTSLRVDIEKARKATIDLRDRLEASRIAFNEESRRVDELTADLKKRDHLHAAELVAKKKECRAEEERKAVGVRRRIAALKTKRRELRGRIGARTETHSKELQRANELMANLAEQLRKHEVKLVD</sequence>
<feature type="region of interest" description="Disordered" evidence="2">
    <location>
        <begin position="1"/>
        <end position="38"/>
    </location>
</feature>
<keyword evidence="1" id="KW-0175">Coiled coil</keyword>
<gene>
    <name evidence="3" type="ORF">AXG93_3833s1000</name>
</gene>
<reference evidence="3" key="1">
    <citation type="submission" date="2016-03" db="EMBL/GenBank/DDBJ databases">
        <title>Mechanisms controlling the formation of the plant cell surface in tip-growing cells are functionally conserved among land plants.</title>
        <authorList>
            <person name="Honkanen S."/>
            <person name="Jones V.A."/>
            <person name="Morieri G."/>
            <person name="Champion C."/>
            <person name="Hetherington A.J."/>
            <person name="Kelly S."/>
            <person name="Saint-Marcoux D."/>
            <person name="Proust H."/>
            <person name="Prescott H."/>
            <person name="Dolan L."/>
        </authorList>
    </citation>
    <scope>NUCLEOTIDE SEQUENCE [LARGE SCALE GENOMIC DNA]</scope>
    <source>
        <tissue evidence="3">Whole gametophyte</tissue>
    </source>
</reference>
<evidence type="ECO:0000313" key="3">
    <source>
        <dbReference type="EMBL" id="OAE21222.1"/>
    </source>
</evidence>
<feature type="compositionally biased region" description="Basic and acidic residues" evidence="2">
    <location>
        <begin position="26"/>
        <end position="38"/>
    </location>
</feature>
<evidence type="ECO:0000313" key="4">
    <source>
        <dbReference type="Proteomes" id="UP000077202"/>
    </source>
</evidence>
<feature type="coiled-coil region" evidence="1">
    <location>
        <begin position="156"/>
        <end position="215"/>
    </location>
</feature>
<dbReference type="Proteomes" id="UP000077202">
    <property type="component" value="Unassembled WGS sequence"/>
</dbReference>
<keyword evidence="4" id="KW-1185">Reference proteome</keyword>
<feature type="region of interest" description="Disordered" evidence="2">
    <location>
        <begin position="63"/>
        <end position="84"/>
    </location>
</feature>
<dbReference type="AlphaFoldDB" id="A0A176VLM7"/>
<protein>
    <submittedName>
        <fullName evidence="3">Uncharacterized protein</fullName>
    </submittedName>
</protein>
<proteinExistence type="predicted"/>
<feature type="compositionally biased region" description="Polar residues" evidence="2">
    <location>
        <begin position="11"/>
        <end position="23"/>
    </location>
</feature>
<dbReference type="EMBL" id="LVLJ01003509">
    <property type="protein sequence ID" value="OAE21222.1"/>
    <property type="molecule type" value="Genomic_DNA"/>
</dbReference>
<name>A0A176VLM7_MARPO</name>
<accession>A0A176VLM7</accession>